<gene>
    <name evidence="3" type="ORF">SAMN05216480_10646</name>
</gene>
<dbReference type="Proteomes" id="UP000199138">
    <property type="component" value="Unassembled WGS sequence"/>
</dbReference>
<feature type="chain" id="PRO_5011505375" description="DUF4859 domain-containing protein" evidence="1">
    <location>
        <begin position="21"/>
        <end position="204"/>
    </location>
</feature>
<name>A0A1I7GWJ1_9FLAO</name>
<dbReference type="PROSITE" id="PS51257">
    <property type="entry name" value="PROKAR_LIPOPROTEIN"/>
    <property type="match status" value="1"/>
</dbReference>
<evidence type="ECO:0000313" key="3">
    <source>
        <dbReference type="EMBL" id="SFU52790.1"/>
    </source>
</evidence>
<dbReference type="OrthoDB" id="1100204at2"/>
<evidence type="ECO:0000259" key="2">
    <source>
        <dbReference type="Pfam" id="PF16151"/>
    </source>
</evidence>
<keyword evidence="1" id="KW-0732">Signal</keyword>
<dbReference type="AlphaFoldDB" id="A0A1I7GWJ1"/>
<dbReference type="EMBL" id="FPBK01000006">
    <property type="protein sequence ID" value="SFU52790.1"/>
    <property type="molecule type" value="Genomic_DNA"/>
</dbReference>
<sequence>MKYLKITTIAIVLLSVFLVACDQDDDVSVKHVYTDEEIAYADSLAAAQANINADKFYTYEITMPIDTVNYSGVDISIETTELLQDLEYSDNAALTTALGEVTGGTQTGNQVDFLAINSSTGYDYGGGYTANGFGYWFDGSGDVVSWGDTDAIFAEWDMETFTASLGQHPTRLETDQEIQLIHIFQKGEYRVAVVFNITGGEYLE</sequence>
<proteinExistence type="predicted"/>
<feature type="domain" description="DUF4859" evidence="2">
    <location>
        <begin position="69"/>
        <end position="185"/>
    </location>
</feature>
<reference evidence="3 4" key="1">
    <citation type="submission" date="2016-10" db="EMBL/GenBank/DDBJ databases">
        <authorList>
            <person name="de Groot N.N."/>
        </authorList>
    </citation>
    <scope>NUCLEOTIDE SEQUENCE [LARGE SCALE GENOMIC DNA]</scope>
    <source>
        <strain evidence="3 4">CGMCC 1.12333</strain>
    </source>
</reference>
<dbReference type="STRING" id="1224947.SAMN05216480_10646"/>
<dbReference type="InterPro" id="IPR032339">
    <property type="entry name" value="DUF4859"/>
</dbReference>
<evidence type="ECO:0000256" key="1">
    <source>
        <dbReference type="SAM" id="SignalP"/>
    </source>
</evidence>
<organism evidence="3 4">
    <name type="scientific">Pustulibacterium marinum</name>
    <dbReference type="NCBI Taxonomy" id="1224947"/>
    <lineage>
        <taxon>Bacteria</taxon>
        <taxon>Pseudomonadati</taxon>
        <taxon>Bacteroidota</taxon>
        <taxon>Flavobacteriia</taxon>
        <taxon>Flavobacteriales</taxon>
        <taxon>Flavobacteriaceae</taxon>
        <taxon>Pustulibacterium</taxon>
    </lineage>
</organism>
<feature type="signal peptide" evidence="1">
    <location>
        <begin position="1"/>
        <end position="20"/>
    </location>
</feature>
<evidence type="ECO:0000313" key="4">
    <source>
        <dbReference type="Proteomes" id="UP000199138"/>
    </source>
</evidence>
<keyword evidence="4" id="KW-1185">Reference proteome</keyword>
<dbReference type="Pfam" id="PF16151">
    <property type="entry name" value="DUF4859"/>
    <property type="match status" value="1"/>
</dbReference>
<accession>A0A1I7GWJ1</accession>
<dbReference type="RefSeq" id="WP_093024942.1">
    <property type="nucleotide sequence ID" value="NZ_FPBK01000006.1"/>
</dbReference>
<protein>
    <recommendedName>
        <fullName evidence="2">DUF4859 domain-containing protein</fullName>
    </recommendedName>
</protein>